<name>A0A6A4VGS8_AMPAM</name>
<reference evidence="1 2" key="1">
    <citation type="submission" date="2019-07" db="EMBL/GenBank/DDBJ databases">
        <title>Draft genome assembly of a fouling barnacle, Amphibalanus amphitrite (Darwin, 1854): The first reference genome for Thecostraca.</title>
        <authorList>
            <person name="Kim W."/>
        </authorList>
    </citation>
    <scope>NUCLEOTIDE SEQUENCE [LARGE SCALE GENOMIC DNA]</scope>
    <source>
        <strain evidence="1">SNU_AA5</strain>
        <tissue evidence="1">Soma without cirri and trophi</tissue>
    </source>
</reference>
<proteinExistence type="predicted"/>
<evidence type="ECO:0000313" key="2">
    <source>
        <dbReference type="Proteomes" id="UP000440578"/>
    </source>
</evidence>
<dbReference type="EMBL" id="VIIS01001930">
    <property type="protein sequence ID" value="KAF0290764.1"/>
    <property type="molecule type" value="Genomic_DNA"/>
</dbReference>
<dbReference type="AlphaFoldDB" id="A0A6A4VGS8"/>
<evidence type="ECO:0000313" key="1">
    <source>
        <dbReference type="EMBL" id="KAF0290764.1"/>
    </source>
</evidence>
<comment type="caution">
    <text evidence="1">The sequence shown here is derived from an EMBL/GenBank/DDBJ whole genome shotgun (WGS) entry which is preliminary data.</text>
</comment>
<sequence length="205" mass="23251">MTSYRRLRTASVHSDAEERILSTGLLTIRLERLIKRVLSSPLQREFLTRAELRVPKHLGHARTWAAPSWTRPVVTSPRGRRKIARHIEHALDGTADALVDRLQEAVWVVLFSRHQLQGLKSARRHTPVTATALVWYPGEPALYCSRPKPAGRLLAAVSAGLGFSEARPYPLSGRKLSTMRLMFTAKKSRRFHDCELPADEYPLEM</sequence>
<dbReference type="OrthoDB" id="6397332at2759"/>
<gene>
    <name evidence="1" type="ORF">FJT64_011027</name>
</gene>
<organism evidence="1 2">
    <name type="scientific">Amphibalanus amphitrite</name>
    <name type="common">Striped barnacle</name>
    <name type="synonym">Balanus amphitrite</name>
    <dbReference type="NCBI Taxonomy" id="1232801"/>
    <lineage>
        <taxon>Eukaryota</taxon>
        <taxon>Metazoa</taxon>
        <taxon>Ecdysozoa</taxon>
        <taxon>Arthropoda</taxon>
        <taxon>Crustacea</taxon>
        <taxon>Multicrustacea</taxon>
        <taxon>Cirripedia</taxon>
        <taxon>Thoracica</taxon>
        <taxon>Thoracicalcarea</taxon>
        <taxon>Balanomorpha</taxon>
        <taxon>Balanoidea</taxon>
        <taxon>Balanidae</taxon>
        <taxon>Amphibalaninae</taxon>
        <taxon>Amphibalanus</taxon>
    </lineage>
</organism>
<protein>
    <submittedName>
        <fullName evidence="1">Uncharacterized protein</fullName>
    </submittedName>
</protein>
<keyword evidence="2" id="KW-1185">Reference proteome</keyword>
<accession>A0A6A4VGS8</accession>
<dbReference type="Proteomes" id="UP000440578">
    <property type="component" value="Unassembled WGS sequence"/>
</dbReference>